<dbReference type="EMBL" id="CP013234">
    <property type="protein sequence ID" value="AMP03902.1"/>
    <property type="molecule type" value="Genomic_DNA"/>
</dbReference>
<dbReference type="KEGG" id="cpra:CPter91_1524"/>
<dbReference type="Gene3D" id="3.40.50.1820">
    <property type="entry name" value="alpha/beta hydrolase"/>
    <property type="match status" value="1"/>
</dbReference>
<evidence type="ECO:0000313" key="4">
    <source>
        <dbReference type="Proteomes" id="UP000074561"/>
    </source>
</evidence>
<proteinExistence type="predicted"/>
<evidence type="ECO:0000256" key="1">
    <source>
        <dbReference type="ARBA" id="ARBA00022801"/>
    </source>
</evidence>
<dbReference type="Proteomes" id="UP000074561">
    <property type="component" value="Chromosome"/>
</dbReference>
<dbReference type="STRING" id="279113.CPter91_1524"/>
<dbReference type="InterPro" id="IPR000073">
    <property type="entry name" value="AB_hydrolase_1"/>
</dbReference>
<reference evidence="3 4" key="1">
    <citation type="submission" date="2015-11" db="EMBL/GenBank/DDBJ databases">
        <title>Exploring the genomic traits of fungus-feeding bacterial genus Collimonas.</title>
        <authorList>
            <person name="Song C."/>
            <person name="Schmidt R."/>
            <person name="de Jager V."/>
            <person name="Krzyzanowska D."/>
            <person name="Jongedijk E."/>
            <person name="Cankar K."/>
            <person name="Beekwilder J."/>
            <person name="van Veen A."/>
            <person name="de Boer W."/>
            <person name="van Veen J.A."/>
            <person name="Garbeva P."/>
        </authorList>
    </citation>
    <scope>NUCLEOTIDE SEQUENCE [LARGE SCALE GENOMIC DNA]</scope>
    <source>
        <strain evidence="3 4">Ter91</strain>
    </source>
</reference>
<name>A0A127Q2P7_9BURK</name>
<dbReference type="PANTHER" id="PTHR46118">
    <property type="entry name" value="PROTEIN ABHD11"/>
    <property type="match status" value="1"/>
</dbReference>
<feature type="domain" description="AB hydrolase-1" evidence="2">
    <location>
        <begin position="29"/>
        <end position="252"/>
    </location>
</feature>
<sequence length="261" mass="29315">MGMKRFTFDSDGVCLSYLDSGVDAPLLLAMHGHFGCARNFSPLTQALAQDYRVVALDQRGHGWSEHPEDCSRGAYVRDIRNLARHLSPERPLFLLGHSLGGVNAYQFAAQHPAMVSALVVEDIGVHVSPRIGFAADWPHRYASLSDLLELLADQGLSGDRYFLDSVCEYEDGWGFRFNPHWIARSQQAVTGDWSGDWLQLQCPVLLLHGTRSRDMRTEDGQWMRANHPDCTYLEFSAGHTIHDELPDEFAEAVRSFLRAKA</sequence>
<dbReference type="PATRIC" id="fig|279113.9.peg.1517"/>
<gene>
    <name evidence="3" type="ORF">CPter91_1524</name>
</gene>
<organism evidence="3 4">
    <name type="scientific">Collimonas pratensis</name>
    <dbReference type="NCBI Taxonomy" id="279113"/>
    <lineage>
        <taxon>Bacteria</taxon>
        <taxon>Pseudomonadati</taxon>
        <taxon>Pseudomonadota</taxon>
        <taxon>Betaproteobacteria</taxon>
        <taxon>Burkholderiales</taxon>
        <taxon>Oxalobacteraceae</taxon>
        <taxon>Collimonas</taxon>
    </lineage>
</organism>
<keyword evidence="1 3" id="KW-0378">Hydrolase</keyword>
<dbReference type="OrthoDB" id="9780765at2"/>
<dbReference type="InterPro" id="IPR029058">
    <property type="entry name" value="AB_hydrolase_fold"/>
</dbReference>
<evidence type="ECO:0000313" key="3">
    <source>
        <dbReference type="EMBL" id="AMP03902.1"/>
    </source>
</evidence>
<dbReference type="AlphaFoldDB" id="A0A127Q2P7"/>
<protein>
    <submittedName>
        <fullName evidence="3">Alpha/beta hydrolase fold family protein</fullName>
    </submittedName>
</protein>
<evidence type="ECO:0000259" key="2">
    <source>
        <dbReference type="Pfam" id="PF12697"/>
    </source>
</evidence>
<dbReference type="PANTHER" id="PTHR46118:SF4">
    <property type="entry name" value="PROTEIN ABHD11"/>
    <property type="match status" value="1"/>
</dbReference>
<dbReference type="SUPFAM" id="SSF53474">
    <property type="entry name" value="alpha/beta-Hydrolases"/>
    <property type="match status" value="1"/>
</dbReference>
<dbReference type="GO" id="GO:0016787">
    <property type="term" value="F:hydrolase activity"/>
    <property type="evidence" value="ECO:0007669"/>
    <property type="project" value="UniProtKB-KW"/>
</dbReference>
<dbReference type="PRINTS" id="PR00111">
    <property type="entry name" value="ABHYDROLASE"/>
</dbReference>
<accession>A0A127Q2P7</accession>
<dbReference type="Pfam" id="PF12697">
    <property type="entry name" value="Abhydrolase_6"/>
    <property type="match status" value="1"/>
</dbReference>